<comment type="caution">
    <text evidence="15">The sequence shown here is derived from an EMBL/GenBank/DDBJ whole genome shotgun (WGS) entry which is preliminary data.</text>
</comment>
<comment type="subcellular location">
    <subcellularLocation>
        <location evidence="2">Cell membrane</location>
        <topology evidence="2">Multi-pass membrane protein</topology>
    </subcellularLocation>
</comment>
<dbReference type="InterPro" id="IPR011577">
    <property type="entry name" value="Cyt_b561_bac/Ni-Hgenase"/>
</dbReference>
<dbReference type="GO" id="GO:0015944">
    <property type="term" value="P:formate oxidation"/>
    <property type="evidence" value="ECO:0007669"/>
    <property type="project" value="TreeGrafter"/>
</dbReference>
<feature type="transmembrane region" description="Helical" evidence="13">
    <location>
        <begin position="55"/>
        <end position="76"/>
    </location>
</feature>
<evidence type="ECO:0000259" key="14">
    <source>
        <dbReference type="Pfam" id="PF01292"/>
    </source>
</evidence>
<dbReference type="Gene3D" id="1.20.950.20">
    <property type="entry name" value="Transmembrane di-heme cytochromes, Chain C"/>
    <property type="match status" value="1"/>
</dbReference>
<evidence type="ECO:0000256" key="7">
    <source>
        <dbReference type="ARBA" id="ARBA00022692"/>
    </source>
</evidence>
<feature type="domain" description="Cytochrome b561 bacterial/Ni-hydrogenase" evidence="14">
    <location>
        <begin position="93"/>
        <end position="264"/>
    </location>
</feature>
<keyword evidence="7 13" id="KW-0812">Transmembrane</keyword>
<evidence type="ECO:0000256" key="8">
    <source>
        <dbReference type="ARBA" id="ARBA00022723"/>
    </source>
</evidence>
<dbReference type="InterPro" id="IPR016174">
    <property type="entry name" value="Di-haem_cyt_TM"/>
</dbReference>
<feature type="transmembrane region" description="Helical" evidence="13">
    <location>
        <begin position="200"/>
        <end position="221"/>
    </location>
</feature>
<dbReference type="AlphaFoldDB" id="A0A1Y1QQ19"/>
<organism evidence="15 16">
    <name type="scientific">Thiothrix lacustris</name>
    <dbReference type="NCBI Taxonomy" id="525917"/>
    <lineage>
        <taxon>Bacteria</taxon>
        <taxon>Pseudomonadati</taxon>
        <taxon>Pseudomonadota</taxon>
        <taxon>Gammaproteobacteria</taxon>
        <taxon>Thiotrichales</taxon>
        <taxon>Thiotrichaceae</taxon>
        <taxon>Thiothrix</taxon>
    </lineage>
</organism>
<name>A0A1Y1QQ19_9GAMM</name>
<evidence type="ECO:0000256" key="11">
    <source>
        <dbReference type="ARBA" id="ARBA00023004"/>
    </source>
</evidence>
<keyword evidence="6" id="KW-0349">Heme</keyword>
<evidence type="ECO:0000313" key="16">
    <source>
        <dbReference type="Proteomes" id="UP000192491"/>
    </source>
</evidence>
<dbReference type="NCBIfam" id="TIGR01583">
    <property type="entry name" value="formate-DH-gamm"/>
    <property type="match status" value="1"/>
</dbReference>
<dbReference type="SUPFAM" id="SSF81342">
    <property type="entry name" value="Transmembrane di-heme cytochromes"/>
    <property type="match status" value="1"/>
</dbReference>
<feature type="transmembrane region" description="Helical" evidence="13">
    <location>
        <begin position="233"/>
        <end position="255"/>
    </location>
</feature>
<reference evidence="15 16" key="1">
    <citation type="submission" date="2017-01" db="EMBL/GenBank/DDBJ databases">
        <title>Novel large sulfur bacteria in the metagenomes of groundwater-fed chemosynthetic microbial mats in the Lake Huron basin.</title>
        <authorList>
            <person name="Sharrar A.M."/>
            <person name="Flood B.E."/>
            <person name="Bailey J.V."/>
            <person name="Jones D.S."/>
            <person name="Biddanda B."/>
            <person name="Ruberg S.A."/>
            <person name="Marcus D.N."/>
            <person name="Dick G.J."/>
        </authorList>
    </citation>
    <scope>NUCLEOTIDE SEQUENCE [LARGE SCALE GENOMIC DNA]</scope>
    <source>
        <strain evidence="15">A8</strain>
    </source>
</reference>
<dbReference type="InterPro" id="IPR051817">
    <property type="entry name" value="FDH_cytochrome_b556_subunit"/>
</dbReference>
<proteinExistence type="inferred from homology"/>
<dbReference type="PANTHER" id="PTHR30074:SF6">
    <property type="entry name" value="FORMATE DEHYDROGENASE GAMMA SUBUNIT"/>
    <property type="match status" value="1"/>
</dbReference>
<keyword evidence="9" id="KW-0249">Electron transport</keyword>
<evidence type="ECO:0000256" key="12">
    <source>
        <dbReference type="ARBA" id="ARBA00023136"/>
    </source>
</evidence>
<accession>A0A1Y1QQ19</accession>
<dbReference type="InterPro" id="IPR006471">
    <property type="entry name" value="Formate_DH_gsu"/>
</dbReference>
<dbReference type="GO" id="GO:0005886">
    <property type="term" value="C:plasma membrane"/>
    <property type="evidence" value="ECO:0007669"/>
    <property type="project" value="UniProtKB-SubCell"/>
</dbReference>
<dbReference type="STRING" id="1123401.GCA_000621325_01138"/>
<dbReference type="EMBL" id="MTEJ01000095">
    <property type="protein sequence ID" value="OQX11134.1"/>
    <property type="molecule type" value="Genomic_DNA"/>
</dbReference>
<gene>
    <name evidence="15" type="ORF">BWK73_18415</name>
</gene>
<evidence type="ECO:0000256" key="10">
    <source>
        <dbReference type="ARBA" id="ARBA00022989"/>
    </source>
</evidence>
<dbReference type="GO" id="GO:0009326">
    <property type="term" value="C:formate dehydrogenase complex"/>
    <property type="evidence" value="ECO:0007669"/>
    <property type="project" value="InterPro"/>
</dbReference>
<comment type="cofactor">
    <cofactor evidence="1">
        <name>heme</name>
        <dbReference type="ChEBI" id="CHEBI:30413"/>
    </cofactor>
</comment>
<protein>
    <submittedName>
        <fullName evidence="15">Formate dehydrogenase subunit gamma</fullName>
    </submittedName>
</protein>
<keyword evidence="10 13" id="KW-1133">Transmembrane helix</keyword>
<evidence type="ECO:0000256" key="1">
    <source>
        <dbReference type="ARBA" id="ARBA00001971"/>
    </source>
</evidence>
<dbReference type="GO" id="GO:0008863">
    <property type="term" value="F:formate dehydrogenase (NAD+) activity"/>
    <property type="evidence" value="ECO:0007669"/>
    <property type="project" value="InterPro"/>
</dbReference>
<keyword evidence="4" id="KW-0813">Transport</keyword>
<keyword evidence="12 13" id="KW-0472">Membrane</keyword>
<evidence type="ECO:0000256" key="3">
    <source>
        <dbReference type="ARBA" id="ARBA00010747"/>
    </source>
</evidence>
<evidence type="ECO:0000256" key="4">
    <source>
        <dbReference type="ARBA" id="ARBA00022448"/>
    </source>
</evidence>
<sequence>MDESVKNPGIDLWNAVRGREGTETGQVRSQVDSVDSTTLVNMNGHAWQQYRMDTLIPNAAIALGLVLLAIVVFRLVRGKIPLHGGRSGQKIQRFSTLQRYVHWTTAILFVALSITGIVLLFGRYIVIPVFGAEIGGTLTWLFKRIHDFAGPAFTVSLVLLVITFIKGNLPNFGDLKWLAKGGGLFGGHVSAGRYNAGEKAWYWTAAIVGVFVVVSGLVMDFPNFGQGRDTMTYYHWIHSISAVIVMAFSMGHIYMGTIAMEGTFEVMQTGYCDANWAKEHHDVWYEEMQQAGKIGVESPSPRQVNAEASTHPNV</sequence>
<keyword evidence="8" id="KW-0479">Metal-binding</keyword>
<dbReference type="GO" id="GO:0036397">
    <property type="term" value="F:formate dehydrogenase (quinone) activity"/>
    <property type="evidence" value="ECO:0007669"/>
    <property type="project" value="TreeGrafter"/>
</dbReference>
<evidence type="ECO:0000256" key="2">
    <source>
        <dbReference type="ARBA" id="ARBA00004651"/>
    </source>
</evidence>
<dbReference type="Pfam" id="PF01292">
    <property type="entry name" value="Ni_hydr_CYTB"/>
    <property type="match status" value="1"/>
</dbReference>
<keyword evidence="5" id="KW-1003">Cell membrane</keyword>
<evidence type="ECO:0000256" key="5">
    <source>
        <dbReference type="ARBA" id="ARBA00022475"/>
    </source>
</evidence>
<comment type="similarity">
    <text evidence="3">Belongs to the formate dehydrogenase gamma subunit family.</text>
</comment>
<feature type="transmembrane region" description="Helical" evidence="13">
    <location>
        <begin position="145"/>
        <end position="165"/>
    </location>
</feature>
<evidence type="ECO:0000313" key="15">
    <source>
        <dbReference type="EMBL" id="OQX11134.1"/>
    </source>
</evidence>
<dbReference type="GO" id="GO:0009061">
    <property type="term" value="P:anaerobic respiration"/>
    <property type="evidence" value="ECO:0007669"/>
    <property type="project" value="TreeGrafter"/>
</dbReference>
<feature type="transmembrane region" description="Helical" evidence="13">
    <location>
        <begin position="100"/>
        <end position="125"/>
    </location>
</feature>
<dbReference type="GO" id="GO:0046872">
    <property type="term" value="F:metal ion binding"/>
    <property type="evidence" value="ECO:0007669"/>
    <property type="project" value="UniProtKB-KW"/>
</dbReference>
<keyword evidence="11" id="KW-0408">Iron</keyword>
<dbReference type="GO" id="GO:0009055">
    <property type="term" value="F:electron transfer activity"/>
    <property type="evidence" value="ECO:0007669"/>
    <property type="project" value="InterPro"/>
</dbReference>
<evidence type="ECO:0000256" key="6">
    <source>
        <dbReference type="ARBA" id="ARBA00022617"/>
    </source>
</evidence>
<evidence type="ECO:0000256" key="9">
    <source>
        <dbReference type="ARBA" id="ARBA00022982"/>
    </source>
</evidence>
<dbReference type="Proteomes" id="UP000192491">
    <property type="component" value="Unassembled WGS sequence"/>
</dbReference>
<dbReference type="GO" id="GO:0022904">
    <property type="term" value="P:respiratory electron transport chain"/>
    <property type="evidence" value="ECO:0007669"/>
    <property type="project" value="InterPro"/>
</dbReference>
<dbReference type="PANTHER" id="PTHR30074">
    <property type="entry name" value="FORMATE DEHYDROGENASE, NITRATE-INDUCIBLE, CYTOCHROME B556 FDN SUBUNIT"/>
    <property type="match status" value="1"/>
</dbReference>
<evidence type="ECO:0000256" key="13">
    <source>
        <dbReference type="SAM" id="Phobius"/>
    </source>
</evidence>